<dbReference type="EMBL" id="JAJJHW010002585">
    <property type="protein sequence ID" value="KAH8371739.1"/>
    <property type="molecule type" value="Genomic_DNA"/>
</dbReference>
<sequence length="92" mass="10610">LTISLGSANSENMSVSKLITLCFVLILLCDIGFSKSLQNDKLTETSSPSYWQRIKASITDFQWRQKEPEVETAETTQRRRQLWERIKMSAIL</sequence>
<comment type="caution">
    <text evidence="1">The sequence shown here is derived from an EMBL/GenBank/DDBJ whole genome shotgun (WGS) entry which is preliminary data.</text>
</comment>
<gene>
    <name evidence="1" type="ORF">KR093_008758</name>
</gene>
<protein>
    <submittedName>
        <fullName evidence="1">Uncharacterized protein</fullName>
    </submittedName>
</protein>
<dbReference type="Proteomes" id="UP001200034">
    <property type="component" value="Unassembled WGS sequence"/>
</dbReference>
<evidence type="ECO:0000313" key="2">
    <source>
        <dbReference type="Proteomes" id="UP001200034"/>
    </source>
</evidence>
<name>A0AAD4K184_9MUSC</name>
<evidence type="ECO:0000313" key="1">
    <source>
        <dbReference type="EMBL" id="KAH8371739.1"/>
    </source>
</evidence>
<organism evidence="1 2">
    <name type="scientific">Drosophila rubida</name>
    <dbReference type="NCBI Taxonomy" id="30044"/>
    <lineage>
        <taxon>Eukaryota</taxon>
        <taxon>Metazoa</taxon>
        <taxon>Ecdysozoa</taxon>
        <taxon>Arthropoda</taxon>
        <taxon>Hexapoda</taxon>
        <taxon>Insecta</taxon>
        <taxon>Pterygota</taxon>
        <taxon>Neoptera</taxon>
        <taxon>Endopterygota</taxon>
        <taxon>Diptera</taxon>
        <taxon>Brachycera</taxon>
        <taxon>Muscomorpha</taxon>
        <taxon>Ephydroidea</taxon>
        <taxon>Drosophilidae</taxon>
        <taxon>Drosophila</taxon>
    </lineage>
</organism>
<reference evidence="1" key="1">
    <citation type="journal article" date="2021" name="Mol. Ecol. Resour.">
        <title>Phylogenomic analyses of the genus Drosophila reveals genomic signals of climate adaptation.</title>
        <authorList>
            <person name="Li F."/>
            <person name="Rane R.V."/>
            <person name="Luria V."/>
            <person name="Xiong Z."/>
            <person name="Chen J."/>
            <person name="Li Z."/>
            <person name="Catullo R.A."/>
            <person name="Griffin P.C."/>
            <person name="Schiffer M."/>
            <person name="Pearce S."/>
            <person name="Lee S.F."/>
            <person name="McElroy K."/>
            <person name="Stocker A."/>
            <person name="Shirriffs J."/>
            <person name="Cockerell F."/>
            <person name="Coppin C."/>
            <person name="Sgro C.M."/>
            <person name="Karger A."/>
            <person name="Cain J.W."/>
            <person name="Weber J.A."/>
            <person name="Santpere G."/>
            <person name="Kirschner M.W."/>
            <person name="Hoffmann A.A."/>
            <person name="Oakeshott J.G."/>
            <person name="Zhang G."/>
        </authorList>
    </citation>
    <scope>NUCLEOTIDE SEQUENCE</scope>
    <source>
        <strain evidence="1">BGI-SZ-2011g</strain>
    </source>
</reference>
<feature type="non-terminal residue" evidence="1">
    <location>
        <position position="1"/>
    </location>
</feature>
<accession>A0AAD4K184</accession>
<dbReference type="AlphaFoldDB" id="A0AAD4K184"/>
<proteinExistence type="predicted"/>
<keyword evidence="2" id="KW-1185">Reference proteome</keyword>